<dbReference type="EMBL" id="MSCW01000021">
    <property type="protein sequence ID" value="ONF42107.1"/>
    <property type="molecule type" value="Genomic_DNA"/>
</dbReference>
<accession>A0A1V2DNB7</accession>
<keyword evidence="2" id="KW-1185">Reference proteome</keyword>
<proteinExistence type="predicted"/>
<name>A0A1V2DNB7_9GAMM</name>
<protein>
    <submittedName>
        <fullName evidence="1">Uncharacterized protein</fullName>
    </submittedName>
</protein>
<dbReference type="AlphaFoldDB" id="A0A1V2DNB7"/>
<gene>
    <name evidence="1" type="ORF">BTO32_17510</name>
</gene>
<evidence type="ECO:0000313" key="2">
    <source>
        <dbReference type="Proteomes" id="UP000189339"/>
    </source>
</evidence>
<sequence length="76" mass="8651">MGYVGFEAVAGDKAGAERDTFIEKALNSEAWSVVDQSKWLFSHSGMKIPSETLFEEVFKREIMQNRLLKKSGFGRY</sequence>
<reference evidence="1 2" key="1">
    <citation type="submission" date="2016-12" db="EMBL/GenBank/DDBJ databases">
        <title>Marinobacter lutaoensis whole genome sequencing.</title>
        <authorList>
            <person name="Verma A."/>
            <person name="Krishnamurthi S."/>
        </authorList>
    </citation>
    <scope>NUCLEOTIDE SEQUENCE [LARGE SCALE GENOMIC DNA]</scope>
    <source>
        <strain evidence="1 2">T5054</strain>
    </source>
</reference>
<evidence type="ECO:0000313" key="1">
    <source>
        <dbReference type="EMBL" id="ONF42107.1"/>
    </source>
</evidence>
<organism evidence="1 2">
    <name type="scientific">Marinobacter lutaoensis</name>
    <dbReference type="NCBI Taxonomy" id="135739"/>
    <lineage>
        <taxon>Bacteria</taxon>
        <taxon>Pseudomonadati</taxon>
        <taxon>Pseudomonadota</taxon>
        <taxon>Gammaproteobacteria</taxon>
        <taxon>Pseudomonadales</taxon>
        <taxon>Marinobacteraceae</taxon>
        <taxon>Marinobacter</taxon>
    </lineage>
</organism>
<comment type="caution">
    <text evidence="1">The sequence shown here is derived from an EMBL/GenBank/DDBJ whole genome shotgun (WGS) entry which is preliminary data.</text>
</comment>
<dbReference type="Proteomes" id="UP000189339">
    <property type="component" value="Unassembled WGS sequence"/>
</dbReference>